<dbReference type="InterPro" id="IPR011990">
    <property type="entry name" value="TPR-like_helical_dom_sf"/>
</dbReference>
<dbReference type="Gene3D" id="1.25.40.10">
    <property type="entry name" value="Tetratricopeptide repeat domain"/>
    <property type="match status" value="1"/>
</dbReference>
<dbReference type="GO" id="GO:0005829">
    <property type="term" value="C:cytosol"/>
    <property type="evidence" value="ECO:0007669"/>
    <property type="project" value="TreeGrafter"/>
</dbReference>
<protein>
    <recommendedName>
        <fullName evidence="4">Cns1/TTC4 wheel domain-containing protein</fullName>
    </recommendedName>
</protein>
<comment type="similarity">
    <text evidence="3">Belongs to the TTC4 family.</text>
</comment>
<dbReference type="EMBL" id="JADGJW010000198">
    <property type="protein sequence ID" value="KAJ3221980.1"/>
    <property type="molecule type" value="Genomic_DNA"/>
</dbReference>
<reference evidence="5" key="1">
    <citation type="submission" date="2020-05" db="EMBL/GenBank/DDBJ databases">
        <title>Phylogenomic resolution of chytrid fungi.</title>
        <authorList>
            <person name="Stajich J.E."/>
            <person name="Amses K."/>
            <person name="Simmons R."/>
            <person name="Seto K."/>
            <person name="Myers J."/>
            <person name="Bonds A."/>
            <person name="Quandt C.A."/>
            <person name="Barry K."/>
            <person name="Liu P."/>
            <person name="Grigoriev I."/>
            <person name="Longcore J.E."/>
            <person name="James T.Y."/>
        </authorList>
    </citation>
    <scope>NUCLEOTIDE SEQUENCE</scope>
    <source>
        <strain evidence="5">JEL0476</strain>
    </source>
</reference>
<dbReference type="SMART" id="SM00028">
    <property type="entry name" value="TPR"/>
    <property type="match status" value="3"/>
</dbReference>
<accession>A0AAD5XWL5</accession>
<keyword evidence="6" id="KW-1185">Reference proteome</keyword>
<dbReference type="Proteomes" id="UP001211065">
    <property type="component" value="Unassembled WGS sequence"/>
</dbReference>
<dbReference type="Pfam" id="PF18972">
    <property type="entry name" value="Wheel"/>
    <property type="match status" value="1"/>
</dbReference>
<organism evidence="5 6">
    <name type="scientific">Clydaea vesicula</name>
    <dbReference type="NCBI Taxonomy" id="447962"/>
    <lineage>
        <taxon>Eukaryota</taxon>
        <taxon>Fungi</taxon>
        <taxon>Fungi incertae sedis</taxon>
        <taxon>Chytridiomycota</taxon>
        <taxon>Chytridiomycota incertae sedis</taxon>
        <taxon>Chytridiomycetes</taxon>
        <taxon>Lobulomycetales</taxon>
        <taxon>Lobulomycetaceae</taxon>
        <taxon>Clydaea</taxon>
    </lineage>
</organism>
<keyword evidence="1" id="KW-0677">Repeat</keyword>
<comment type="caution">
    <text evidence="5">The sequence shown here is derived from an EMBL/GenBank/DDBJ whole genome shotgun (WGS) entry which is preliminary data.</text>
</comment>
<dbReference type="GO" id="GO:0006457">
    <property type="term" value="P:protein folding"/>
    <property type="evidence" value="ECO:0007669"/>
    <property type="project" value="TreeGrafter"/>
</dbReference>
<keyword evidence="2" id="KW-0802">TPR repeat</keyword>
<dbReference type="AlphaFoldDB" id="A0AAD5XWL5"/>
<dbReference type="GO" id="GO:0051879">
    <property type="term" value="F:Hsp90 protein binding"/>
    <property type="evidence" value="ECO:0007669"/>
    <property type="project" value="InterPro"/>
</dbReference>
<evidence type="ECO:0000256" key="1">
    <source>
        <dbReference type="ARBA" id="ARBA00022737"/>
    </source>
</evidence>
<dbReference type="InterPro" id="IPR019734">
    <property type="entry name" value="TPR_rpt"/>
</dbReference>
<sequence length="427" mass="49781">MASFPNRQKTVEQMMKELDETPLFMKTLPKDSEDNDTLQAINSLIYDDDPLEIALNFKNQGNEFYAEKNFKQAKIYYEKALAQTFNKENNQNELYCSLLLNRAACNLELENFGSVLKDCAIALKIDPNNIKGWFRCAKACLILEKLDEAEDCIVRGLNIDKKNTSILNLKNSLDIKKKEAELKNKIKKEREESILKTEKKLKSILLQRKIQIFDHENKVTLNPPTFRHPLGGEQRVHLDQDDLVWPLMILYPEYGESDFIAEFHELTTFKEQLEVMFENTAPFDIENKYKIENLVVYFFLMSGADKKLYKIEDIETLTRISKSSEVSSKSKFIGILQSIKQLAKRKVDELATPQKEEDLRIKKRILWKSDGTEKKDGLKLVEEFLDEFKDFDLSNIKTENEEKEKEIIKSLENLGHKYENVISKSSF</sequence>
<dbReference type="PANTHER" id="PTHR46035:SF1">
    <property type="entry name" value="TETRATRICOPEPTIDE REPEAT PROTEIN 4"/>
    <property type="match status" value="1"/>
</dbReference>
<proteinExistence type="inferred from homology"/>
<evidence type="ECO:0000259" key="4">
    <source>
        <dbReference type="Pfam" id="PF18972"/>
    </source>
</evidence>
<dbReference type="GO" id="GO:0030544">
    <property type="term" value="F:Hsp70 protein binding"/>
    <property type="evidence" value="ECO:0007669"/>
    <property type="project" value="TreeGrafter"/>
</dbReference>
<evidence type="ECO:0000313" key="6">
    <source>
        <dbReference type="Proteomes" id="UP001211065"/>
    </source>
</evidence>
<dbReference type="InterPro" id="IPR044059">
    <property type="entry name" value="Csn1/TTC4_wheel"/>
</dbReference>
<evidence type="ECO:0000256" key="3">
    <source>
        <dbReference type="ARBA" id="ARBA00023602"/>
    </source>
</evidence>
<dbReference type="SUPFAM" id="SSF48452">
    <property type="entry name" value="TPR-like"/>
    <property type="match status" value="1"/>
</dbReference>
<feature type="domain" description="Cns1/TTC4 wheel" evidence="4">
    <location>
        <begin position="240"/>
        <end position="327"/>
    </location>
</feature>
<dbReference type="PANTHER" id="PTHR46035">
    <property type="entry name" value="TETRATRICOPEPTIDE REPEAT PROTEIN 4"/>
    <property type="match status" value="1"/>
</dbReference>
<name>A0AAD5XWL5_9FUNG</name>
<dbReference type="GO" id="GO:0005634">
    <property type="term" value="C:nucleus"/>
    <property type="evidence" value="ECO:0007669"/>
    <property type="project" value="TreeGrafter"/>
</dbReference>
<gene>
    <name evidence="5" type="ORF">HK099_002843</name>
</gene>
<evidence type="ECO:0000256" key="2">
    <source>
        <dbReference type="ARBA" id="ARBA00022803"/>
    </source>
</evidence>
<evidence type="ECO:0000313" key="5">
    <source>
        <dbReference type="EMBL" id="KAJ3221980.1"/>
    </source>
</evidence>